<dbReference type="GO" id="GO:0016094">
    <property type="term" value="P:polyprenol biosynthetic process"/>
    <property type="evidence" value="ECO:0007669"/>
    <property type="project" value="TreeGrafter"/>
</dbReference>
<dbReference type="Pfam" id="PF01255">
    <property type="entry name" value="Prenyltransf"/>
    <property type="match status" value="1"/>
</dbReference>
<gene>
    <name evidence="4" type="ORF">FRACYDRAFT_273224</name>
</gene>
<keyword evidence="5" id="KW-1185">Reference proteome</keyword>
<dbReference type="Proteomes" id="UP000095751">
    <property type="component" value="Unassembled WGS sequence"/>
</dbReference>
<dbReference type="KEGG" id="fcy:FRACYDRAFT_273224"/>
<sequence length="112" mass="12750">MTSNLCVSYGGRGDIVNACRSVAKKIMSGDISSVSDIDEEILSKEMLTGTCSVPDPDLLIRTSGERRLSNFLLWQVAYSELIFIEKHWPAVTRDDMMDILQEYSRRKRRFGQ</sequence>
<dbReference type="OrthoDB" id="4173905at2759"/>
<dbReference type="InterPro" id="IPR036424">
    <property type="entry name" value="UPP_synth-like_sf"/>
</dbReference>
<dbReference type="PANTHER" id="PTHR10291">
    <property type="entry name" value="DEHYDRODOLICHYL DIPHOSPHATE SYNTHASE FAMILY MEMBER"/>
    <property type="match status" value="1"/>
</dbReference>
<dbReference type="NCBIfam" id="TIGR00055">
    <property type="entry name" value="uppS"/>
    <property type="match status" value="1"/>
</dbReference>
<dbReference type="SUPFAM" id="SSF64005">
    <property type="entry name" value="Undecaprenyl diphosphate synthase"/>
    <property type="match status" value="1"/>
</dbReference>
<dbReference type="GO" id="GO:0045547">
    <property type="term" value="F:ditrans,polycis-polyprenyl diphosphate synthase [(2E,6E)-farnesyl diphosphate specific] activity"/>
    <property type="evidence" value="ECO:0007669"/>
    <property type="project" value="TreeGrafter"/>
</dbReference>
<dbReference type="AlphaFoldDB" id="A0A1E7EJH8"/>
<keyword evidence="2 3" id="KW-0808">Transferase</keyword>
<protein>
    <recommendedName>
        <fullName evidence="3">Alkyl transferase</fullName>
        <ecNumber evidence="3">2.5.1.-</ecNumber>
    </recommendedName>
</protein>
<organism evidence="4 5">
    <name type="scientific">Fragilariopsis cylindrus CCMP1102</name>
    <dbReference type="NCBI Taxonomy" id="635003"/>
    <lineage>
        <taxon>Eukaryota</taxon>
        <taxon>Sar</taxon>
        <taxon>Stramenopiles</taxon>
        <taxon>Ochrophyta</taxon>
        <taxon>Bacillariophyta</taxon>
        <taxon>Bacillariophyceae</taxon>
        <taxon>Bacillariophycidae</taxon>
        <taxon>Bacillariales</taxon>
        <taxon>Bacillariaceae</taxon>
        <taxon>Fragilariopsis</taxon>
    </lineage>
</organism>
<comment type="similarity">
    <text evidence="1 3">Belongs to the UPP synthase family.</text>
</comment>
<dbReference type="PANTHER" id="PTHR10291:SF43">
    <property type="entry name" value="DEHYDRODOLICHYL DIPHOSPHATE SYNTHASE COMPLEX SUBUNIT DHDDS"/>
    <property type="match status" value="1"/>
</dbReference>
<evidence type="ECO:0000256" key="3">
    <source>
        <dbReference type="RuleBase" id="RU363018"/>
    </source>
</evidence>
<dbReference type="EMBL" id="KV784431">
    <property type="protein sequence ID" value="OEU06047.1"/>
    <property type="molecule type" value="Genomic_DNA"/>
</dbReference>
<evidence type="ECO:0000256" key="2">
    <source>
        <dbReference type="ARBA" id="ARBA00022679"/>
    </source>
</evidence>
<dbReference type="Gene3D" id="3.40.1180.10">
    <property type="entry name" value="Decaprenyl diphosphate synthase-like"/>
    <property type="match status" value="1"/>
</dbReference>
<evidence type="ECO:0000256" key="1">
    <source>
        <dbReference type="ARBA" id="ARBA00005432"/>
    </source>
</evidence>
<dbReference type="InterPro" id="IPR001441">
    <property type="entry name" value="UPP_synth-like"/>
</dbReference>
<reference evidence="4 5" key="1">
    <citation type="submission" date="2016-09" db="EMBL/GenBank/DDBJ databases">
        <title>Extensive genetic diversity and differential bi-allelic expression allows diatom success in the polar Southern Ocean.</title>
        <authorList>
            <consortium name="DOE Joint Genome Institute"/>
            <person name="Mock T."/>
            <person name="Otillar R.P."/>
            <person name="Strauss J."/>
            <person name="Dupont C."/>
            <person name="Frickenhaus S."/>
            <person name="Maumus F."/>
            <person name="Mcmullan M."/>
            <person name="Sanges R."/>
            <person name="Schmutz J."/>
            <person name="Toseland A."/>
            <person name="Valas R."/>
            <person name="Veluchamy A."/>
            <person name="Ward B.J."/>
            <person name="Allen A."/>
            <person name="Barry K."/>
            <person name="Falciatore A."/>
            <person name="Ferrante M."/>
            <person name="Fortunato A.E."/>
            <person name="Gloeckner G."/>
            <person name="Gruber A."/>
            <person name="Hipkin R."/>
            <person name="Janech M."/>
            <person name="Kroth P."/>
            <person name="Leese F."/>
            <person name="Lindquist E."/>
            <person name="Lyon B.R."/>
            <person name="Martin J."/>
            <person name="Mayer C."/>
            <person name="Parker M."/>
            <person name="Quesneville H."/>
            <person name="Raymond J."/>
            <person name="Uhlig C."/>
            <person name="Valentin K.U."/>
            <person name="Worden A.Z."/>
            <person name="Armbrust E.V."/>
            <person name="Bowler C."/>
            <person name="Green B."/>
            <person name="Moulton V."/>
            <person name="Van Oosterhout C."/>
            <person name="Grigoriev I."/>
        </authorList>
    </citation>
    <scope>NUCLEOTIDE SEQUENCE [LARGE SCALE GENOMIC DNA]</scope>
    <source>
        <strain evidence="4 5">CCMP1102</strain>
    </source>
</reference>
<evidence type="ECO:0000313" key="5">
    <source>
        <dbReference type="Proteomes" id="UP000095751"/>
    </source>
</evidence>
<dbReference type="PROSITE" id="PS01066">
    <property type="entry name" value="UPP_SYNTHASE"/>
    <property type="match status" value="1"/>
</dbReference>
<dbReference type="InterPro" id="IPR018520">
    <property type="entry name" value="UPP_synth-like_CS"/>
</dbReference>
<name>A0A1E7EJH8_9STRA</name>
<accession>A0A1E7EJH8</accession>
<evidence type="ECO:0000313" key="4">
    <source>
        <dbReference type="EMBL" id="OEU06047.1"/>
    </source>
</evidence>
<dbReference type="InParanoid" id="A0A1E7EJH8"/>
<dbReference type="GO" id="GO:0005783">
    <property type="term" value="C:endoplasmic reticulum"/>
    <property type="evidence" value="ECO:0007669"/>
    <property type="project" value="TreeGrafter"/>
</dbReference>
<dbReference type="EC" id="2.5.1.-" evidence="3"/>
<proteinExistence type="inferred from homology"/>